<dbReference type="CDD" id="cd06173">
    <property type="entry name" value="MFS_MefA_like"/>
    <property type="match status" value="1"/>
</dbReference>
<feature type="transmembrane region" description="Helical" evidence="7">
    <location>
        <begin position="230"/>
        <end position="249"/>
    </location>
</feature>
<feature type="transmembrane region" description="Helical" evidence="7">
    <location>
        <begin position="138"/>
        <end position="162"/>
    </location>
</feature>
<proteinExistence type="predicted"/>
<evidence type="ECO:0000313" key="8">
    <source>
        <dbReference type="EMBL" id="KGP71573.1"/>
    </source>
</evidence>
<evidence type="ECO:0000256" key="6">
    <source>
        <dbReference type="SAM" id="MobiDB-lite"/>
    </source>
</evidence>
<keyword evidence="9" id="KW-1185">Reference proteome</keyword>
<name>A0A0A2TAX7_9BACI</name>
<evidence type="ECO:0000256" key="5">
    <source>
        <dbReference type="ARBA" id="ARBA00023136"/>
    </source>
</evidence>
<feature type="transmembrane region" description="Helical" evidence="7">
    <location>
        <begin position="345"/>
        <end position="363"/>
    </location>
</feature>
<comment type="caution">
    <text evidence="8">The sequence shown here is derived from an EMBL/GenBank/DDBJ whole genome shotgun (WGS) entry which is preliminary data.</text>
</comment>
<dbReference type="InterPro" id="IPR036259">
    <property type="entry name" value="MFS_trans_sf"/>
</dbReference>
<accession>A0A0A2TAX7</accession>
<keyword evidence="3 7" id="KW-0812">Transmembrane</keyword>
<dbReference type="OrthoDB" id="2287060at2"/>
<dbReference type="EMBL" id="AVBF01000057">
    <property type="protein sequence ID" value="KGP71573.1"/>
    <property type="molecule type" value="Genomic_DNA"/>
</dbReference>
<comment type="subcellular location">
    <subcellularLocation>
        <location evidence="1">Cell membrane</location>
        <topology evidence="1">Multi-pass membrane protein</topology>
    </subcellularLocation>
</comment>
<gene>
    <name evidence="8" type="ORF">N782_18225</name>
</gene>
<feature type="transmembrane region" description="Helical" evidence="7">
    <location>
        <begin position="41"/>
        <end position="61"/>
    </location>
</feature>
<dbReference type="PANTHER" id="PTHR23513:SF6">
    <property type="entry name" value="MAJOR FACILITATOR SUPERFAMILY ASSOCIATED DOMAIN-CONTAINING PROTEIN"/>
    <property type="match status" value="1"/>
</dbReference>
<evidence type="ECO:0000313" key="9">
    <source>
        <dbReference type="Proteomes" id="UP000030147"/>
    </source>
</evidence>
<dbReference type="STRING" id="1385514.N782_18225"/>
<evidence type="ECO:0000256" key="1">
    <source>
        <dbReference type="ARBA" id="ARBA00004651"/>
    </source>
</evidence>
<feature type="compositionally biased region" description="Basic and acidic residues" evidence="6">
    <location>
        <begin position="411"/>
        <end position="422"/>
    </location>
</feature>
<evidence type="ECO:0000256" key="2">
    <source>
        <dbReference type="ARBA" id="ARBA00022475"/>
    </source>
</evidence>
<feature type="transmembrane region" description="Helical" evidence="7">
    <location>
        <begin position="9"/>
        <end position="35"/>
    </location>
</feature>
<dbReference type="Gene3D" id="1.20.1250.20">
    <property type="entry name" value="MFS general substrate transporter like domains"/>
    <property type="match status" value="1"/>
</dbReference>
<keyword evidence="2" id="KW-1003">Cell membrane</keyword>
<dbReference type="GO" id="GO:0005886">
    <property type="term" value="C:plasma membrane"/>
    <property type="evidence" value="ECO:0007669"/>
    <property type="project" value="UniProtKB-SubCell"/>
</dbReference>
<feature type="region of interest" description="Disordered" evidence="6">
    <location>
        <begin position="411"/>
        <end position="431"/>
    </location>
</feature>
<feature type="transmembrane region" description="Helical" evidence="7">
    <location>
        <begin position="255"/>
        <end position="277"/>
    </location>
</feature>
<feature type="transmembrane region" description="Helical" evidence="7">
    <location>
        <begin position="375"/>
        <end position="393"/>
    </location>
</feature>
<keyword evidence="5 7" id="KW-0472">Membrane</keyword>
<organism evidence="8 9">
    <name type="scientific">Pontibacillus yanchengensis Y32</name>
    <dbReference type="NCBI Taxonomy" id="1385514"/>
    <lineage>
        <taxon>Bacteria</taxon>
        <taxon>Bacillati</taxon>
        <taxon>Bacillota</taxon>
        <taxon>Bacilli</taxon>
        <taxon>Bacillales</taxon>
        <taxon>Bacillaceae</taxon>
        <taxon>Pontibacillus</taxon>
    </lineage>
</organism>
<evidence type="ECO:0000256" key="3">
    <source>
        <dbReference type="ARBA" id="ARBA00022692"/>
    </source>
</evidence>
<dbReference type="AlphaFoldDB" id="A0A0A2TAX7"/>
<dbReference type="InterPro" id="IPR011701">
    <property type="entry name" value="MFS"/>
</dbReference>
<evidence type="ECO:0000256" key="4">
    <source>
        <dbReference type="ARBA" id="ARBA00022989"/>
    </source>
</evidence>
<dbReference type="eggNOG" id="COG2211">
    <property type="taxonomic scope" value="Bacteria"/>
</dbReference>
<dbReference type="SUPFAM" id="SSF103473">
    <property type="entry name" value="MFS general substrate transporter"/>
    <property type="match status" value="1"/>
</dbReference>
<feature type="transmembrane region" description="Helical" evidence="7">
    <location>
        <begin position="309"/>
        <end position="333"/>
    </location>
</feature>
<sequence length="431" mass="47391">MNALKNRHFLALVSGRFVSNIGDSLYAIAAMWLVFELSGSSFYTGLAGAVVMLPTMFEFLLGPLVDKWPLKPILVHTQWIQAVLLLVIPVGHYFGVLNVWIVIVTMFVVASIEQLSFPAQNATIPKLLPESQLVSGNSLMAFAYQGTDIVFMGAAGLLITMIGAVHVYTINSVTFMIATILFTFISLPKEKKEQEDIHVKENAKSYLQELVEGKDFVMGSLIPKILVPDVIANFLFGMVTAIMPVYANYVGGERYYGYFLAAMSICVLIGSVLANYVTKIPMGWLNIGMFFVAGICWYISYGFAATVPILSVIFFGLAFIPVGITNVVLTSTLQRLIPEDKIGRVFSWYSSIPAALLPLGSLLGGGLASIYGSEVMMAAGGIGFLLTTLYWLINKNLRTLTNPEQISKEDLKLEDNEEKQPVLREQPLNSY</sequence>
<dbReference type="Pfam" id="PF07690">
    <property type="entry name" value="MFS_1"/>
    <property type="match status" value="1"/>
</dbReference>
<evidence type="ECO:0000256" key="7">
    <source>
        <dbReference type="SAM" id="Phobius"/>
    </source>
</evidence>
<dbReference type="Proteomes" id="UP000030147">
    <property type="component" value="Unassembled WGS sequence"/>
</dbReference>
<keyword evidence="4 7" id="KW-1133">Transmembrane helix</keyword>
<dbReference type="GO" id="GO:0022857">
    <property type="term" value="F:transmembrane transporter activity"/>
    <property type="evidence" value="ECO:0007669"/>
    <property type="project" value="InterPro"/>
</dbReference>
<dbReference type="PANTHER" id="PTHR23513">
    <property type="entry name" value="INTEGRAL MEMBRANE EFFLUX PROTEIN-RELATED"/>
    <property type="match status" value="1"/>
</dbReference>
<feature type="transmembrane region" description="Helical" evidence="7">
    <location>
        <begin position="284"/>
        <end position="303"/>
    </location>
</feature>
<reference evidence="8 9" key="1">
    <citation type="journal article" date="2015" name="Stand. Genomic Sci.">
        <title>High quality draft genome sequence of the moderately halophilic bacterium Pontibacillus yanchengensis Y32(T) and comparison among Pontibacillus genomes.</title>
        <authorList>
            <person name="Huang J."/>
            <person name="Qiao Z.X."/>
            <person name="Tang J.W."/>
            <person name="Wang G."/>
        </authorList>
    </citation>
    <scope>NUCLEOTIDE SEQUENCE [LARGE SCALE GENOMIC DNA]</scope>
    <source>
        <strain evidence="8 9">Y32</strain>
    </source>
</reference>
<protein>
    <submittedName>
        <fullName evidence="8">MFS transporter</fullName>
    </submittedName>
</protein>
<dbReference type="RefSeq" id="WP_036822561.1">
    <property type="nucleotide sequence ID" value="NZ_AVBF01000057.1"/>
</dbReference>